<dbReference type="STRING" id="1177154.Y5S_00241"/>
<comment type="caution">
    <text evidence="1">The sequence shown here is derived from an EMBL/GenBank/DDBJ whole genome shotgun (WGS) entry which is preliminary data.</text>
</comment>
<evidence type="ECO:0000313" key="2">
    <source>
        <dbReference type="Proteomes" id="UP000029444"/>
    </source>
</evidence>
<gene>
    <name evidence="1" type="ORF">Y5S_00241</name>
</gene>
<dbReference type="Proteomes" id="UP000029444">
    <property type="component" value="Unassembled WGS sequence"/>
</dbReference>
<reference evidence="1 2" key="1">
    <citation type="submission" date="2012-09" db="EMBL/GenBank/DDBJ databases">
        <title>Genome Sequence of alkane-degrading Bacterium Alcanivorax sp. 19-m-6.</title>
        <authorList>
            <person name="Lai Q."/>
            <person name="Shao Z."/>
        </authorList>
    </citation>
    <scope>NUCLEOTIDE SEQUENCE [LARGE SCALE GENOMIC DNA]</scope>
    <source>
        <strain evidence="1 2">19-m-6</strain>
    </source>
</reference>
<evidence type="ECO:0000313" key="1">
    <source>
        <dbReference type="EMBL" id="KGD66574.1"/>
    </source>
</evidence>
<protein>
    <submittedName>
        <fullName evidence="1">Uncharacterized protein</fullName>
    </submittedName>
</protein>
<organism evidence="1 2">
    <name type="scientific">Alcanivorax nanhaiticus</name>
    <dbReference type="NCBI Taxonomy" id="1177154"/>
    <lineage>
        <taxon>Bacteria</taxon>
        <taxon>Pseudomonadati</taxon>
        <taxon>Pseudomonadota</taxon>
        <taxon>Gammaproteobacteria</taxon>
        <taxon>Oceanospirillales</taxon>
        <taxon>Alcanivoracaceae</taxon>
        <taxon>Alcanivorax</taxon>
    </lineage>
</organism>
<dbReference type="AlphaFoldDB" id="A0A095SQH0"/>
<sequence length="117" mass="13337">MGELEGTTRCPFFAFLADWHERSKNAKTADRLLRSGTTTPTQACHDVKVLWERRFRRNVSCFASQSQHPPLFLFSIATLYALFGHRIITGIALHQARYCQADLFFLTSTLIEDLGSN</sequence>
<name>A0A095SQH0_9GAMM</name>
<dbReference type="EMBL" id="ARXV01000001">
    <property type="protein sequence ID" value="KGD66574.1"/>
    <property type="molecule type" value="Genomic_DNA"/>
</dbReference>
<keyword evidence="2" id="KW-1185">Reference proteome</keyword>
<proteinExistence type="predicted"/>
<accession>A0A095SQH0</accession>